<evidence type="ECO:0008006" key="3">
    <source>
        <dbReference type="Google" id="ProtNLM"/>
    </source>
</evidence>
<sequence>MRTNQKKSAESPRINVAFEVEAYEQIQLLAAKQHTSMSEVVRNWALQGLSGDLNADNIGLITNIIRTQLQDVMRPSFERLASLSAKTCIQSGTAAYLSAEAILKFVPAPRQQEVEESYELARKKAIAYLKGRTNEEE</sequence>
<dbReference type="EMBL" id="JAWONS010000165">
    <property type="protein sequence ID" value="MDW2797996.1"/>
    <property type="molecule type" value="Genomic_DNA"/>
</dbReference>
<evidence type="ECO:0000313" key="2">
    <source>
        <dbReference type="Proteomes" id="UP001276854"/>
    </source>
</evidence>
<gene>
    <name evidence="1" type="ORF">RZO55_10455</name>
</gene>
<evidence type="ECO:0000313" key="1">
    <source>
        <dbReference type="EMBL" id="MDW2797996.1"/>
    </source>
</evidence>
<accession>A0ABU4GK48</accession>
<organism evidence="1 2">
    <name type="scientific">Clostridium boliviensis</name>
    <dbReference type="NCBI Taxonomy" id="318465"/>
    <lineage>
        <taxon>Bacteria</taxon>
        <taxon>Bacillati</taxon>
        <taxon>Bacillota</taxon>
        <taxon>Clostridia</taxon>
        <taxon>Eubacteriales</taxon>
        <taxon>Clostridiaceae</taxon>
        <taxon>Clostridium</taxon>
    </lineage>
</organism>
<name>A0ABU4GK48_9CLOT</name>
<keyword evidence="2" id="KW-1185">Reference proteome</keyword>
<protein>
    <recommendedName>
        <fullName evidence="3">Ribbon-helix-helix protein, CopG family</fullName>
    </recommendedName>
</protein>
<dbReference type="RefSeq" id="WP_318064238.1">
    <property type="nucleotide sequence ID" value="NZ_JAWONS010000165.1"/>
</dbReference>
<reference evidence="1 2" key="1">
    <citation type="submission" date="2023-10" db="EMBL/GenBank/DDBJ databases">
        <title>A novel Glycoside Hydrolase 43-Like Enzyme from Clostrdium boliviensis is an Endo-xylanase, and a Candidate for Xylooligosaccharides Production from Different Xylan Substrates.</title>
        <authorList>
            <person name="Alvarez M.T."/>
            <person name="Rocabado-Villegas L.R."/>
            <person name="Salas-Veizaga D.M."/>
            <person name="Linares-Pasten J.A."/>
            <person name="Gudmundsdottir E.E."/>
            <person name="Hreggvidsson G.O."/>
            <person name="Adlercreutz P."/>
            <person name="Nordberg Karlsson E."/>
        </authorList>
    </citation>
    <scope>NUCLEOTIDE SEQUENCE [LARGE SCALE GENOMIC DNA]</scope>
    <source>
        <strain evidence="1 2">E-1</strain>
    </source>
</reference>
<comment type="caution">
    <text evidence="1">The sequence shown here is derived from an EMBL/GenBank/DDBJ whole genome shotgun (WGS) entry which is preliminary data.</text>
</comment>
<proteinExistence type="predicted"/>
<dbReference type="Proteomes" id="UP001276854">
    <property type="component" value="Unassembled WGS sequence"/>
</dbReference>